<evidence type="ECO:0000313" key="3">
    <source>
        <dbReference type="Proteomes" id="UP000887560"/>
    </source>
</evidence>
<proteinExistence type="predicted"/>
<feature type="compositionally biased region" description="Pro residues" evidence="1">
    <location>
        <begin position="218"/>
        <end position="236"/>
    </location>
</feature>
<dbReference type="AlphaFoldDB" id="A0A915P8F0"/>
<evidence type="ECO:0000313" key="4">
    <source>
        <dbReference type="WBParaSite" id="scf7180000424442.g13113"/>
    </source>
</evidence>
<evidence type="ECO:0000256" key="2">
    <source>
        <dbReference type="SAM" id="SignalP"/>
    </source>
</evidence>
<name>A0A915P8F0_9BILA</name>
<dbReference type="WBParaSite" id="scf7180000424442.g13113">
    <property type="protein sequence ID" value="scf7180000424442.g13113"/>
    <property type="gene ID" value="scf7180000424442.g13113"/>
</dbReference>
<sequence>MLYLKIIIILLFFINFVEQQKPQNISSSKNNFLKHQFIQQFRSKTSNSIIINNTTKRLKFNSNSRRIPEGNILPRIKNLKPQTLITTSSTLINKNIQIPKITKFTKTLILPIQTNNKLRNPKIISKVNTSTTPSQRLFLQSLLNKKQKERNNKQIQEQQLNLELKRRQKEKISNNRNSFSKNEGKTKIGGEKDSSFEREKAKQLIRERVFSISPALPLFPSPFPPPPPSSSPPSPPTTTITTLKPLISTTTEIELNSSENIDEEEKEEGEEEELKEDELTTTTTIISRNPPGMMPPNDNIVDELNNANDFMEVANRLGIIEMFNTKTITTTNIF</sequence>
<keyword evidence="3" id="KW-1185">Reference proteome</keyword>
<feature type="compositionally biased region" description="Low complexity" evidence="1">
    <location>
        <begin position="237"/>
        <end position="251"/>
    </location>
</feature>
<feature type="compositionally biased region" description="Acidic residues" evidence="1">
    <location>
        <begin position="260"/>
        <end position="276"/>
    </location>
</feature>
<feature type="compositionally biased region" description="Basic and acidic residues" evidence="1">
    <location>
        <begin position="182"/>
        <end position="197"/>
    </location>
</feature>
<reference evidence="4" key="1">
    <citation type="submission" date="2022-11" db="UniProtKB">
        <authorList>
            <consortium name="WormBaseParasite"/>
        </authorList>
    </citation>
    <scope>IDENTIFICATION</scope>
</reference>
<dbReference type="Proteomes" id="UP000887560">
    <property type="component" value="Unplaced"/>
</dbReference>
<organism evidence="3 4">
    <name type="scientific">Meloidogyne floridensis</name>
    <dbReference type="NCBI Taxonomy" id="298350"/>
    <lineage>
        <taxon>Eukaryota</taxon>
        <taxon>Metazoa</taxon>
        <taxon>Ecdysozoa</taxon>
        <taxon>Nematoda</taxon>
        <taxon>Chromadorea</taxon>
        <taxon>Rhabditida</taxon>
        <taxon>Tylenchina</taxon>
        <taxon>Tylenchomorpha</taxon>
        <taxon>Tylenchoidea</taxon>
        <taxon>Meloidogynidae</taxon>
        <taxon>Meloidogyninae</taxon>
        <taxon>Meloidogyne</taxon>
    </lineage>
</organism>
<keyword evidence="2" id="KW-0732">Signal</keyword>
<feature type="chain" id="PRO_5038116279" evidence="2">
    <location>
        <begin position="20"/>
        <end position="334"/>
    </location>
</feature>
<feature type="region of interest" description="Disordered" evidence="1">
    <location>
        <begin position="160"/>
        <end position="197"/>
    </location>
</feature>
<evidence type="ECO:0000256" key="1">
    <source>
        <dbReference type="SAM" id="MobiDB-lite"/>
    </source>
</evidence>
<feature type="signal peptide" evidence="2">
    <location>
        <begin position="1"/>
        <end position="19"/>
    </location>
</feature>
<protein>
    <submittedName>
        <fullName evidence="4">Uncharacterized protein</fullName>
    </submittedName>
</protein>
<feature type="region of interest" description="Disordered" evidence="1">
    <location>
        <begin position="218"/>
        <end position="280"/>
    </location>
</feature>
<accession>A0A915P8F0</accession>